<keyword evidence="2" id="KW-0812">Transmembrane</keyword>
<keyword evidence="2" id="KW-1133">Transmembrane helix</keyword>
<dbReference type="InterPro" id="IPR008258">
    <property type="entry name" value="Transglycosylase_SLT_dom_1"/>
</dbReference>
<dbReference type="PANTHER" id="PTHR37423:SF2">
    <property type="entry name" value="MEMBRANE-BOUND LYTIC MUREIN TRANSGLYCOSYLASE C"/>
    <property type="match status" value="1"/>
</dbReference>
<dbReference type="Proteomes" id="UP000003240">
    <property type="component" value="Unassembled WGS sequence"/>
</dbReference>
<reference evidence="4 5" key="1">
    <citation type="journal article" date="2011" name="EMBO J.">
        <title>Structural diversity of bacterial flagellar motors.</title>
        <authorList>
            <person name="Chen S."/>
            <person name="Beeby M."/>
            <person name="Murphy G.E."/>
            <person name="Leadbetter J.R."/>
            <person name="Hendrixson D.R."/>
            <person name="Briegel A."/>
            <person name="Li Z."/>
            <person name="Shi J."/>
            <person name="Tocheva E.I."/>
            <person name="Muller A."/>
            <person name="Dobro M.J."/>
            <person name="Jensen G.J."/>
        </authorList>
    </citation>
    <scope>NUCLEOTIDE SEQUENCE [LARGE SCALE GENOMIC DNA]</scope>
    <source>
        <strain evidence="4 5">DSM 6540</strain>
    </source>
</reference>
<feature type="domain" description="Transglycosylase SLT" evidence="3">
    <location>
        <begin position="48"/>
        <end position="156"/>
    </location>
</feature>
<keyword evidence="5" id="KW-1185">Reference proteome</keyword>
<dbReference type="GO" id="GO:0000270">
    <property type="term" value="P:peptidoglycan metabolic process"/>
    <property type="evidence" value="ECO:0007669"/>
    <property type="project" value="InterPro"/>
</dbReference>
<feature type="transmembrane region" description="Helical" evidence="2">
    <location>
        <begin position="9"/>
        <end position="27"/>
    </location>
</feature>
<dbReference type="SUPFAM" id="SSF53955">
    <property type="entry name" value="Lysozyme-like"/>
    <property type="match status" value="1"/>
</dbReference>
<dbReference type="RefSeq" id="WP_004091924.1">
    <property type="nucleotide sequence ID" value="NZ_AFGF01000013.1"/>
</dbReference>
<organism evidence="4 5">
    <name type="scientific">Acetonema longum DSM 6540</name>
    <dbReference type="NCBI Taxonomy" id="1009370"/>
    <lineage>
        <taxon>Bacteria</taxon>
        <taxon>Bacillati</taxon>
        <taxon>Bacillota</taxon>
        <taxon>Negativicutes</taxon>
        <taxon>Acetonemataceae</taxon>
        <taxon>Acetonema</taxon>
    </lineage>
</organism>
<dbReference type="InterPro" id="IPR023346">
    <property type="entry name" value="Lysozyme-like_dom_sf"/>
</dbReference>
<dbReference type="GO" id="GO:0008933">
    <property type="term" value="F:peptidoglycan lytic transglycosylase activity"/>
    <property type="evidence" value="ECO:0007669"/>
    <property type="project" value="InterPro"/>
</dbReference>
<dbReference type="PROSITE" id="PS00922">
    <property type="entry name" value="TRANSGLYCOSYLASE"/>
    <property type="match status" value="1"/>
</dbReference>
<proteinExistence type="inferred from homology"/>
<dbReference type="Pfam" id="PF01464">
    <property type="entry name" value="SLT"/>
    <property type="match status" value="1"/>
</dbReference>
<evidence type="ECO:0000313" key="5">
    <source>
        <dbReference type="Proteomes" id="UP000003240"/>
    </source>
</evidence>
<keyword evidence="2" id="KW-0472">Membrane</keyword>
<evidence type="ECO:0000259" key="3">
    <source>
        <dbReference type="Pfam" id="PF01464"/>
    </source>
</evidence>
<name>F7NDW4_9FIRM</name>
<dbReference type="PANTHER" id="PTHR37423">
    <property type="entry name" value="SOLUBLE LYTIC MUREIN TRANSGLYCOSYLASE-RELATED"/>
    <property type="match status" value="1"/>
</dbReference>
<evidence type="ECO:0000313" key="4">
    <source>
        <dbReference type="EMBL" id="EGO65779.1"/>
    </source>
</evidence>
<dbReference type="InterPro" id="IPR000189">
    <property type="entry name" value="Transglyc_AS"/>
</dbReference>
<evidence type="ECO:0000256" key="2">
    <source>
        <dbReference type="SAM" id="Phobius"/>
    </source>
</evidence>
<comment type="caution">
    <text evidence="4">The sequence shown here is derived from an EMBL/GenBank/DDBJ whole genome shotgun (WGS) entry which is preliminary data.</text>
</comment>
<evidence type="ECO:0000256" key="1">
    <source>
        <dbReference type="ARBA" id="ARBA00007734"/>
    </source>
</evidence>
<dbReference type="EMBL" id="AFGF01000013">
    <property type="protein sequence ID" value="EGO65779.1"/>
    <property type="molecule type" value="Genomic_DNA"/>
</dbReference>
<dbReference type="Gene3D" id="1.10.530.10">
    <property type="match status" value="1"/>
</dbReference>
<dbReference type="STRING" id="1009370.ALO_01110"/>
<dbReference type="eggNOG" id="COG0741">
    <property type="taxonomic scope" value="Bacteria"/>
</dbReference>
<gene>
    <name evidence="4" type="ORF">ALO_01110</name>
</gene>
<sequence>MILQGLTRVKLLVTMCLFLVISGVFIYRSDWFQETFLYPFLYRSTIYHYALENEVDPYLVAAVIRTESKFIPEAQSPKGALGLMQMMPETAQWVAEQSKTVGFTPETLTQPEMNIRLGTWYLASLKHEFENNEVLMLAAYNGGRGNVKEWMKKYGWTMGFSDASQIPFKETREYVGKVLYHKQRYQDLYGR</sequence>
<comment type="similarity">
    <text evidence="1">Belongs to the transglycosylase Slt family.</text>
</comment>
<protein>
    <submittedName>
        <fullName evidence="4">Lytic transglycosylase catalytic</fullName>
    </submittedName>
</protein>
<dbReference type="AlphaFoldDB" id="F7NDW4"/>
<dbReference type="CDD" id="cd16896">
    <property type="entry name" value="LT_Slt70-like"/>
    <property type="match status" value="1"/>
</dbReference>
<accession>F7NDW4</accession>
<dbReference type="GO" id="GO:0016020">
    <property type="term" value="C:membrane"/>
    <property type="evidence" value="ECO:0007669"/>
    <property type="project" value="InterPro"/>
</dbReference>